<protein>
    <submittedName>
        <fullName evidence="2">Uncharacterized protein</fullName>
    </submittedName>
</protein>
<dbReference type="AlphaFoldDB" id="A0A9W9LTJ8"/>
<evidence type="ECO:0000313" key="2">
    <source>
        <dbReference type="EMBL" id="KAJ5176046.1"/>
    </source>
</evidence>
<reference evidence="2" key="1">
    <citation type="submission" date="2022-11" db="EMBL/GenBank/DDBJ databases">
        <authorList>
            <person name="Petersen C."/>
        </authorList>
    </citation>
    <scope>NUCLEOTIDE SEQUENCE</scope>
    <source>
        <strain evidence="2">IBT 26290</strain>
    </source>
</reference>
<feature type="region of interest" description="Disordered" evidence="1">
    <location>
        <begin position="80"/>
        <end position="102"/>
    </location>
</feature>
<sequence length="102" mass="10999">MASADPNITDGMLRRTRLRQIELGREAIVTTRTIPDGDHVDCSSRSFLSLPGPLGITPDGHGMSDYSGCGLGWTDEWRTEYSVDSSQPATASAQNTTGNQKN</sequence>
<reference evidence="2" key="2">
    <citation type="journal article" date="2023" name="IMA Fungus">
        <title>Comparative genomic study of the Penicillium genus elucidates a diverse pangenome and 15 lateral gene transfer events.</title>
        <authorList>
            <person name="Petersen C."/>
            <person name="Sorensen T."/>
            <person name="Nielsen M.R."/>
            <person name="Sondergaard T.E."/>
            <person name="Sorensen J.L."/>
            <person name="Fitzpatrick D.A."/>
            <person name="Frisvad J.C."/>
            <person name="Nielsen K.L."/>
        </authorList>
    </citation>
    <scope>NUCLEOTIDE SEQUENCE</scope>
    <source>
        <strain evidence="2">IBT 26290</strain>
    </source>
</reference>
<keyword evidence="3" id="KW-1185">Reference proteome</keyword>
<feature type="compositionally biased region" description="Polar residues" evidence="1">
    <location>
        <begin position="82"/>
        <end position="102"/>
    </location>
</feature>
<dbReference type="RefSeq" id="XP_056547654.1">
    <property type="nucleotide sequence ID" value="XM_056684048.1"/>
</dbReference>
<comment type="caution">
    <text evidence="2">The sequence shown here is derived from an EMBL/GenBank/DDBJ whole genome shotgun (WGS) entry which is preliminary data.</text>
</comment>
<gene>
    <name evidence="2" type="ORF">N7482_001923</name>
</gene>
<proteinExistence type="predicted"/>
<accession>A0A9W9LTJ8</accession>
<evidence type="ECO:0000313" key="3">
    <source>
        <dbReference type="Proteomes" id="UP001149163"/>
    </source>
</evidence>
<name>A0A9W9LTJ8_9EURO</name>
<evidence type="ECO:0000256" key="1">
    <source>
        <dbReference type="SAM" id="MobiDB-lite"/>
    </source>
</evidence>
<dbReference type="Proteomes" id="UP001149163">
    <property type="component" value="Unassembled WGS sequence"/>
</dbReference>
<organism evidence="2 3">
    <name type="scientific">Penicillium canariense</name>
    <dbReference type="NCBI Taxonomy" id="189055"/>
    <lineage>
        <taxon>Eukaryota</taxon>
        <taxon>Fungi</taxon>
        <taxon>Dikarya</taxon>
        <taxon>Ascomycota</taxon>
        <taxon>Pezizomycotina</taxon>
        <taxon>Eurotiomycetes</taxon>
        <taxon>Eurotiomycetidae</taxon>
        <taxon>Eurotiales</taxon>
        <taxon>Aspergillaceae</taxon>
        <taxon>Penicillium</taxon>
    </lineage>
</organism>
<dbReference type="GeneID" id="81423224"/>
<dbReference type="EMBL" id="JAPQKN010000001">
    <property type="protein sequence ID" value="KAJ5176046.1"/>
    <property type="molecule type" value="Genomic_DNA"/>
</dbReference>